<proteinExistence type="predicted"/>
<protein>
    <submittedName>
        <fullName evidence="2">Uncharacterized protein</fullName>
    </submittedName>
</protein>
<evidence type="ECO:0000313" key="1">
    <source>
        <dbReference type="Proteomes" id="UP000887565"/>
    </source>
</evidence>
<sequence length="63" mass="7235">MECSKSSRSRRWSKSDLKKALHFSNALYDYDEHGLGFSKSVELYTCLFRRNGKEGNAIEGMKA</sequence>
<keyword evidence="1" id="KW-1185">Reference proteome</keyword>
<reference evidence="2" key="1">
    <citation type="submission" date="2022-11" db="UniProtKB">
        <authorList>
            <consortium name="WormBaseParasite"/>
        </authorList>
    </citation>
    <scope>IDENTIFICATION</scope>
</reference>
<name>A0A915KYU2_ROMCU</name>
<evidence type="ECO:0000313" key="2">
    <source>
        <dbReference type="WBParaSite" id="nRc.2.0.1.t43644-RA"/>
    </source>
</evidence>
<dbReference type="Proteomes" id="UP000887565">
    <property type="component" value="Unplaced"/>
</dbReference>
<organism evidence="1 2">
    <name type="scientific">Romanomermis culicivorax</name>
    <name type="common">Nematode worm</name>
    <dbReference type="NCBI Taxonomy" id="13658"/>
    <lineage>
        <taxon>Eukaryota</taxon>
        <taxon>Metazoa</taxon>
        <taxon>Ecdysozoa</taxon>
        <taxon>Nematoda</taxon>
        <taxon>Enoplea</taxon>
        <taxon>Dorylaimia</taxon>
        <taxon>Mermithida</taxon>
        <taxon>Mermithoidea</taxon>
        <taxon>Mermithidae</taxon>
        <taxon>Romanomermis</taxon>
    </lineage>
</organism>
<accession>A0A915KYU2</accession>
<dbReference type="WBParaSite" id="nRc.2.0.1.t43644-RA">
    <property type="protein sequence ID" value="nRc.2.0.1.t43644-RA"/>
    <property type="gene ID" value="nRc.2.0.1.g43644"/>
</dbReference>
<dbReference type="AlphaFoldDB" id="A0A915KYU2"/>